<keyword evidence="1" id="KW-0812">Transmembrane</keyword>
<keyword evidence="3" id="KW-1185">Reference proteome</keyword>
<feature type="transmembrane region" description="Helical" evidence="1">
    <location>
        <begin position="55"/>
        <end position="74"/>
    </location>
</feature>
<evidence type="ECO:0000256" key="1">
    <source>
        <dbReference type="SAM" id="Phobius"/>
    </source>
</evidence>
<gene>
    <name evidence="2" type="ORF">LMG26858_04499</name>
</gene>
<accession>A0A6S7EI48</accession>
<sequence length="147" mass="16385">MNTYPLLLILHLLAAFLFVGTVSFEVLFLEPVHKRLPPDVRHALGSQLAPRVRSVLPWAVVVLYLAGLGLAWQHRGALAHPFESSFGILLALKIALTLSVLVHVATALTLARRKRLTGALSRRMHVSVFCHMMLIVVLAKAMFYLTW</sequence>
<feature type="transmembrane region" description="Helical" evidence="1">
    <location>
        <begin position="6"/>
        <end position="29"/>
    </location>
</feature>
<feature type="transmembrane region" description="Helical" evidence="1">
    <location>
        <begin position="123"/>
        <end position="145"/>
    </location>
</feature>
<dbReference type="InterPro" id="IPR007418">
    <property type="entry name" value="DUF474"/>
</dbReference>
<evidence type="ECO:0000313" key="3">
    <source>
        <dbReference type="Proteomes" id="UP000494117"/>
    </source>
</evidence>
<name>A0A6S7EI48_9BURK</name>
<feature type="transmembrane region" description="Helical" evidence="1">
    <location>
        <begin position="86"/>
        <end position="111"/>
    </location>
</feature>
<dbReference type="PIRSF" id="PIRSF015875">
    <property type="entry name" value="UCP015875"/>
    <property type="match status" value="1"/>
</dbReference>
<dbReference type="EMBL" id="CADILG010000039">
    <property type="protein sequence ID" value="CAB3906288.1"/>
    <property type="molecule type" value="Genomic_DNA"/>
</dbReference>
<proteinExistence type="predicted"/>
<protein>
    <recommendedName>
        <fullName evidence="4">Copper resistance protein D domain-containing protein</fullName>
    </recommendedName>
</protein>
<reference evidence="2 3" key="1">
    <citation type="submission" date="2020-04" db="EMBL/GenBank/DDBJ databases">
        <authorList>
            <person name="De Canck E."/>
        </authorList>
    </citation>
    <scope>NUCLEOTIDE SEQUENCE [LARGE SCALE GENOMIC DNA]</scope>
    <source>
        <strain evidence="2 3">LMG 26858</strain>
    </source>
</reference>
<dbReference type="Proteomes" id="UP000494117">
    <property type="component" value="Unassembled WGS sequence"/>
</dbReference>
<evidence type="ECO:0008006" key="4">
    <source>
        <dbReference type="Google" id="ProtNLM"/>
    </source>
</evidence>
<organism evidence="2 3">
    <name type="scientific">Achromobacter anxifer</name>
    <dbReference type="NCBI Taxonomy" id="1287737"/>
    <lineage>
        <taxon>Bacteria</taxon>
        <taxon>Pseudomonadati</taxon>
        <taxon>Pseudomonadota</taxon>
        <taxon>Betaproteobacteria</taxon>
        <taxon>Burkholderiales</taxon>
        <taxon>Alcaligenaceae</taxon>
        <taxon>Achromobacter</taxon>
    </lineage>
</organism>
<dbReference type="AlphaFoldDB" id="A0A6S7EI48"/>
<keyword evidence="1" id="KW-1133">Transmembrane helix</keyword>
<evidence type="ECO:0000313" key="2">
    <source>
        <dbReference type="EMBL" id="CAB3906288.1"/>
    </source>
</evidence>
<keyword evidence="1" id="KW-0472">Membrane</keyword>
<dbReference type="RefSeq" id="WP_175209185.1">
    <property type="nucleotide sequence ID" value="NZ_CADILG010000039.1"/>
</dbReference>